<proteinExistence type="predicted"/>
<accession>A0A0L0FGB9</accession>
<gene>
    <name evidence="1" type="ORF">SARC_11970</name>
</gene>
<dbReference type="InterPro" id="IPR011008">
    <property type="entry name" value="Dimeric_a/b-barrel"/>
</dbReference>
<dbReference type="GeneID" id="25912474"/>
<protein>
    <recommendedName>
        <fullName evidence="3">ABM domain-containing protein</fullName>
    </recommendedName>
</protein>
<dbReference type="Proteomes" id="UP000054560">
    <property type="component" value="Unassembled WGS sequence"/>
</dbReference>
<dbReference type="AlphaFoldDB" id="A0A0L0FGB9"/>
<dbReference type="SUPFAM" id="SSF54909">
    <property type="entry name" value="Dimeric alpha+beta barrel"/>
    <property type="match status" value="1"/>
</dbReference>
<name>A0A0L0FGB9_9EUKA</name>
<dbReference type="EMBL" id="KQ243581">
    <property type="protein sequence ID" value="KNC75506.1"/>
    <property type="molecule type" value="Genomic_DNA"/>
</dbReference>
<organism evidence="1 2">
    <name type="scientific">Sphaeroforma arctica JP610</name>
    <dbReference type="NCBI Taxonomy" id="667725"/>
    <lineage>
        <taxon>Eukaryota</taxon>
        <taxon>Ichthyosporea</taxon>
        <taxon>Ichthyophonida</taxon>
        <taxon>Sphaeroforma</taxon>
    </lineage>
</organism>
<dbReference type="RefSeq" id="XP_014149408.1">
    <property type="nucleotide sequence ID" value="XM_014293933.1"/>
</dbReference>
<dbReference type="Gene3D" id="3.30.70.100">
    <property type="match status" value="1"/>
</dbReference>
<evidence type="ECO:0000313" key="1">
    <source>
        <dbReference type="EMBL" id="KNC75506.1"/>
    </source>
</evidence>
<dbReference type="eggNOG" id="ENOG502SGX8">
    <property type="taxonomic scope" value="Eukaryota"/>
</dbReference>
<evidence type="ECO:0000313" key="2">
    <source>
        <dbReference type="Proteomes" id="UP000054560"/>
    </source>
</evidence>
<keyword evidence="2" id="KW-1185">Reference proteome</keyword>
<evidence type="ECO:0008006" key="3">
    <source>
        <dbReference type="Google" id="ProtNLM"/>
    </source>
</evidence>
<reference evidence="1 2" key="1">
    <citation type="submission" date="2011-02" db="EMBL/GenBank/DDBJ databases">
        <title>The Genome Sequence of Sphaeroforma arctica JP610.</title>
        <authorList>
            <consortium name="The Broad Institute Genome Sequencing Platform"/>
            <person name="Russ C."/>
            <person name="Cuomo C."/>
            <person name="Young S.K."/>
            <person name="Zeng Q."/>
            <person name="Gargeya S."/>
            <person name="Alvarado L."/>
            <person name="Berlin A."/>
            <person name="Chapman S.B."/>
            <person name="Chen Z."/>
            <person name="Freedman E."/>
            <person name="Gellesch M."/>
            <person name="Goldberg J."/>
            <person name="Griggs A."/>
            <person name="Gujja S."/>
            <person name="Heilman E."/>
            <person name="Heiman D."/>
            <person name="Howarth C."/>
            <person name="Mehta T."/>
            <person name="Neiman D."/>
            <person name="Pearson M."/>
            <person name="Roberts A."/>
            <person name="Saif S."/>
            <person name="Shea T."/>
            <person name="Shenoy N."/>
            <person name="Sisk P."/>
            <person name="Stolte C."/>
            <person name="Sykes S."/>
            <person name="White J."/>
            <person name="Yandava C."/>
            <person name="Burger G."/>
            <person name="Gray M.W."/>
            <person name="Holland P.W.H."/>
            <person name="King N."/>
            <person name="Lang F.B.F."/>
            <person name="Roger A.J."/>
            <person name="Ruiz-Trillo I."/>
            <person name="Haas B."/>
            <person name="Nusbaum C."/>
            <person name="Birren B."/>
        </authorList>
    </citation>
    <scope>NUCLEOTIDE SEQUENCE [LARGE SCALE GENOMIC DNA]</scope>
    <source>
        <strain evidence="1 2">JP610</strain>
    </source>
</reference>
<sequence length="123" mass="14116">MSSKQVVQLLPYFRVKNGGSITDEQRETMAQCVGRVKANETECLFYSFQENGKEFYCQEGYENADALKKHMANCGDLIGKLLETADLYRVEVHGPKEELVQLEDTLKDLNPTYWYRSGPAHMK</sequence>
<dbReference type="OrthoDB" id="424421at2759"/>